<sequence>MRDHQNFETIIKNEKRKKWLKMIGTSSLVTVVVGVSLAFGVYTTLTHRMEKQAQQAVRQFNISDFIFSPNVKATTQHYTLTSATRATLTSEREKNIDGYHVAYPARQATFSLAGQVGANTVSYNMWQKPHSHQMIVTNPETQQKEPIFFNVAYPKWYQAQKNGSKLSVPMAPTHEAKGLSQLPNNLGEVALTFDKRYTYREILNMLPSNVMINYYWVGYHASNIASDQTGMPYIGLNANGDGRGELIDKTNNRLDDNQYVGYQGLKKALNQAEKMPMLSSDISLIKDAKQQLAPDLQQAKFAGVIVTGRTENLAALDQLPAVYATNVGVTTPIMPYLEPIK</sequence>
<dbReference type="RefSeq" id="WP_261656853.1">
    <property type="nucleotide sequence ID" value="NZ_QVOV01000007.1"/>
</dbReference>
<dbReference type="Pfam" id="PF13800">
    <property type="entry name" value="Sigma_reg_N"/>
    <property type="match status" value="1"/>
</dbReference>
<protein>
    <submittedName>
        <fullName evidence="4">Anti-sigma factor</fullName>
    </submittedName>
</protein>
<dbReference type="Pfam" id="PF13791">
    <property type="entry name" value="Sigma_reg_C"/>
    <property type="match status" value="1"/>
</dbReference>
<dbReference type="EMBL" id="QVOV01000007">
    <property type="protein sequence ID" value="MCT8389287.1"/>
    <property type="molecule type" value="Genomic_DNA"/>
</dbReference>
<feature type="domain" description="Sigma factor regulator N-terminal" evidence="3">
    <location>
        <begin position="9"/>
        <end position="100"/>
    </location>
</feature>
<feature type="domain" description="Sigma factor regulator C-terminal" evidence="2">
    <location>
        <begin position="179"/>
        <end position="329"/>
    </location>
</feature>
<dbReference type="InterPro" id="IPR029101">
    <property type="entry name" value="Sigma_reg_N"/>
</dbReference>
<gene>
    <name evidence="4" type="ORF">D0501_04260</name>
</gene>
<name>A0ABT2NZ85_9LACO</name>
<organism evidence="4 5">
    <name type="scientific">Leuconostoc holzapfelii</name>
    <dbReference type="NCBI Taxonomy" id="434464"/>
    <lineage>
        <taxon>Bacteria</taxon>
        <taxon>Bacillati</taxon>
        <taxon>Bacillota</taxon>
        <taxon>Bacilli</taxon>
        <taxon>Lactobacillales</taxon>
        <taxon>Lactobacillaceae</taxon>
        <taxon>Leuconostoc</taxon>
    </lineage>
</organism>
<dbReference type="InterPro" id="IPR025672">
    <property type="entry name" value="Sigma_reg_C_dom"/>
</dbReference>
<comment type="caution">
    <text evidence="4">The sequence shown here is derived from an EMBL/GenBank/DDBJ whole genome shotgun (WGS) entry which is preliminary data.</text>
</comment>
<evidence type="ECO:0000256" key="1">
    <source>
        <dbReference type="SAM" id="Phobius"/>
    </source>
</evidence>
<evidence type="ECO:0000313" key="4">
    <source>
        <dbReference type="EMBL" id="MCT8389287.1"/>
    </source>
</evidence>
<feature type="transmembrane region" description="Helical" evidence="1">
    <location>
        <begin position="20"/>
        <end position="42"/>
    </location>
</feature>
<reference evidence="4 5" key="1">
    <citation type="submission" date="2018-08" db="EMBL/GenBank/DDBJ databases">
        <title>Draft genome sequences of Leuconostoc spp. and Weissella spp. with biocontrol potential.</title>
        <authorList>
            <person name="Lo R."/>
            <person name="Ho V.T.T."/>
            <person name="Turner M.S."/>
        </authorList>
    </citation>
    <scope>NUCLEOTIDE SEQUENCE [LARGE SCALE GENOMIC DNA]</scope>
    <source>
        <strain evidence="4 5">733</strain>
    </source>
</reference>
<keyword evidence="5" id="KW-1185">Reference proteome</keyword>
<keyword evidence="1" id="KW-0812">Transmembrane</keyword>
<keyword evidence="1" id="KW-1133">Transmembrane helix</keyword>
<dbReference type="Proteomes" id="UP001525857">
    <property type="component" value="Unassembled WGS sequence"/>
</dbReference>
<evidence type="ECO:0000259" key="3">
    <source>
        <dbReference type="Pfam" id="PF13800"/>
    </source>
</evidence>
<evidence type="ECO:0000313" key="5">
    <source>
        <dbReference type="Proteomes" id="UP001525857"/>
    </source>
</evidence>
<proteinExistence type="predicted"/>
<accession>A0ABT2NZ85</accession>
<evidence type="ECO:0000259" key="2">
    <source>
        <dbReference type="Pfam" id="PF13791"/>
    </source>
</evidence>
<keyword evidence="1" id="KW-0472">Membrane</keyword>